<comment type="caution">
    <text evidence="1">The sequence shown here is derived from an EMBL/GenBank/DDBJ whole genome shotgun (WGS) entry which is preliminary data.</text>
</comment>
<accession>A0A645CQY3</accession>
<sequence length="290" mass="32704">MTTDVLRVIDPELSRQTESPAEIYALLRERIARYTMGDSTSGSVGTARRLLEGLLYCADLCRRMPPNDLATDAPLSARVKAGSEIAKRLEKRAKLLLYEATRLQPPIRNRSFQDTLHALPSFFRGYDADFFAQEIPCSFDYPLCHPVSDALLGVEYMLDYLRRWLVESRFLRAFSEDSLRTLYERYYIDSMDLLVNLFLPVAEMATLCALAGAPIGRLALAPAEYASVGQLLLQMDEQAAQRYILAASDRAVAQLGLDGEPVLEEMRQTARDLLFRLRAGFDSSRLIVFS</sequence>
<dbReference type="AlphaFoldDB" id="A0A645CQY3"/>
<dbReference type="InterPro" id="IPR045751">
    <property type="entry name" value="DUF6179"/>
</dbReference>
<organism evidence="1">
    <name type="scientific">bioreactor metagenome</name>
    <dbReference type="NCBI Taxonomy" id="1076179"/>
    <lineage>
        <taxon>unclassified sequences</taxon>
        <taxon>metagenomes</taxon>
        <taxon>ecological metagenomes</taxon>
    </lineage>
</organism>
<gene>
    <name evidence="1" type="ORF">SDC9_126327</name>
</gene>
<proteinExistence type="predicted"/>
<reference evidence="1" key="1">
    <citation type="submission" date="2019-08" db="EMBL/GenBank/DDBJ databases">
        <authorList>
            <person name="Kucharzyk K."/>
            <person name="Murdoch R.W."/>
            <person name="Higgins S."/>
            <person name="Loffler F."/>
        </authorList>
    </citation>
    <scope>NUCLEOTIDE SEQUENCE</scope>
</reference>
<dbReference type="EMBL" id="VSSQ01029245">
    <property type="protein sequence ID" value="MPM79294.1"/>
    <property type="molecule type" value="Genomic_DNA"/>
</dbReference>
<evidence type="ECO:0000313" key="1">
    <source>
        <dbReference type="EMBL" id="MPM79294.1"/>
    </source>
</evidence>
<dbReference type="Pfam" id="PF19677">
    <property type="entry name" value="DUF6179"/>
    <property type="match status" value="1"/>
</dbReference>
<protein>
    <submittedName>
        <fullName evidence="1">Uncharacterized protein</fullName>
    </submittedName>
</protein>
<name>A0A645CQY3_9ZZZZ</name>